<feature type="domain" description="HTH lacI-type" evidence="4">
    <location>
        <begin position="10"/>
        <end position="64"/>
    </location>
</feature>
<gene>
    <name evidence="6" type="ORF">DEACI_2804</name>
    <name evidence="5" type="ORF">DEACI_3111</name>
</gene>
<dbReference type="Proteomes" id="UP001071230">
    <property type="component" value="Unassembled WGS sequence"/>
</dbReference>
<dbReference type="Proteomes" id="UP000836597">
    <property type="component" value="Chromosome"/>
</dbReference>
<dbReference type="EMBL" id="CDGJ01000081">
    <property type="protein sequence ID" value="CEJ08328.1"/>
    <property type="molecule type" value="Genomic_DNA"/>
</dbReference>
<keyword evidence="7" id="KW-1185">Reference proteome</keyword>
<evidence type="ECO:0000256" key="1">
    <source>
        <dbReference type="ARBA" id="ARBA00023015"/>
    </source>
</evidence>
<dbReference type="SMART" id="SM00354">
    <property type="entry name" value="HTH_LACI"/>
    <property type="match status" value="1"/>
</dbReference>
<evidence type="ECO:0000313" key="6">
    <source>
        <dbReference type="EMBL" id="CEJ08328.1"/>
    </source>
</evidence>
<keyword evidence="1" id="KW-0805">Transcription regulation</keyword>
<dbReference type="GO" id="GO:0000976">
    <property type="term" value="F:transcription cis-regulatory region binding"/>
    <property type="evidence" value="ECO:0007669"/>
    <property type="project" value="TreeGrafter"/>
</dbReference>
<reference evidence="5" key="2">
    <citation type="submission" date="2020-01" db="EMBL/GenBank/DDBJ databases">
        <authorList>
            <person name="Hornung B."/>
        </authorList>
    </citation>
    <scope>NUCLEOTIDE SEQUENCE</scope>
    <source>
        <strain evidence="5">PacBioINE</strain>
    </source>
</reference>
<dbReference type="InterPro" id="IPR025997">
    <property type="entry name" value="SBP_2_dom"/>
</dbReference>
<dbReference type="GO" id="GO:0003700">
    <property type="term" value="F:DNA-binding transcription factor activity"/>
    <property type="evidence" value="ECO:0007669"/>
    <property type="project" value="TreeGrafter"/>
</dbReference>
<dbReference type="Gene3D" id="1.10.260.40">
    <property type="entry name" value="lambda repressor-like DNA-binding domains"/>
    <property type="match status" value="1"/>
</dbReference>
<protein>
    <submittedName>
        <fullName evidence="5">LacI-type HTH domain protein</fullName>
    </submittedName>
    <submittedName>
        <fullName evidence="6">Transcriptional regulator, LacI</fullName>
    </submittedName>
</protein>
<dbReference type="InterPro" id="IPR010982">
    <property type="entry name" value="Lambda_DNA-bd_dom_sf"/>
</dbReference>
<evidence type="ECO:0000313" key="7">
    <source>
        <dbReference type="Proteomes" id="UP001071230"/>
    </source>
</evidence>
<organism evidence="5">
    <name type="scientific">Acididesulfobacillus acetoxydans</name>
    <dbReference type="NCBI Taxonomy" id="1561005"/>
    <lineage>
        <taxon>Bacteria</taxon>
        <taxon>Bacillati</taxon>
        <taxon>Bacillota</taxon>
        <taxon>Clostridia</taxon>
        <taxon>Eubacteriales</taxon>
        <taxon>Peptococcaceae</taxon>
        <taxon>Acididesulfobacillus</taxon>
    </lineage>
</organism>
<dbReference type="CDD" id="cd01392">
    <property type="entry name" value="HTH_LacI"/>
    <property type="match status" value="1"/>
</dbReference>
<evidence type="ECO:0000259" key="4">
    <source>
        <dbReference type="PROSITE" id="PS50932"/>
    </source>
</evidence>
<evidence type="ECO:0000256" key="3">
    <source>
        <dbReference type="ARBA" id="ARBA00023163"/>
    </source>
</evidence>
<dbReference type="CDD" id="cd06307">
    <property type="entry name" value="PBP1_sugar_binding"/>
    <property type="match status" value="1"/>
</dbReference>
<dbReference type="SUPFAM" id="SSF53822">
    <property type="entry name" value="Periplasmic binding protein-like I"/>
    <property type="match status" value="1"/>
</dbReference>
<keyword evidence="2" id="KW-0238">DNA-binding</keyword>
<dbReference type="EMBL" id="LR746496">
    <property type="protein sequence ID" value="CAA7602437.1"/>
    <property type="molecule type" value="Genomic_DNA"/>
</dbReference>
<dbReference type="Gene3D" id="3.40.50.2300">
    <property type="match status" value="2"/>
</dbReference>
<dbReference type="Pfam" id="PF13407">
    <property type="entry name" value="Peripla_BP_4"/>
    <property type="match status" value="1"/>
</dbReference>
<dbReference type="PROSITE" id="PS50932">
    <property type="entry name" value="HTH_LACI_2"/>
    <property type="match status" value="1"/>
</dbReference>
<dbReference type="InterPro" id="IPR028082">
    <property type="entry name" value="Peripla_BP_I"/>
</dbReference>
<reference evidence="6" key="1">
    <citation type="submission" date="2014-11" db="EMBL/GenBank/DDBJ databases">
        <authorList>
            <person name="Hornung B.V."/>
        </authorList>
    </citation>
    <scope>NUCLEOTIDE SEQUENCE</scope>
    <source>
        <strain evidence="6">INE</strain>
    </source>
</reference>
<dbReference type="AlphaFoldDB" id="A0A8S0XZA9"/>
<sequence length="357" mass="39419">MKKVTTMKRVTIKDIAEKLNVSRGTVDRVLHKRGGVNPETEALILDAVQRLDYQPDRIARALVKKDRYTIGFIVPRTPMSFWGQVILGTETAAGELADFGVEIKFYFSEIRDGFRERALLEDALNDGVAGIAITPTDPHLVRALIDNASEAGIPTVTFNTDVPDSKRLCYVGLDGYLGGRVAGELMYKFLDGAGEVGVLTGFLSTQDTEARRKGFLEVVGRMGQENMTTVGTWENADDSGRCYELTGRIIRDHPDLRGIFVTNSCTAAVGAAIVDQHREGKIKLIGFDVNEEVSRLLKNNVVTACITQNSFQQGYQPIRILFDYLQAGLKPKHPYVLSRPEVVLIEMLNGEGGLPRN</sequence>
<dbReference type="KEGG" id="aacx:DEACI_3111"/>
<evidence type="ECO:0000313" key="5">
    <source>
        <dbReference type="EMBL" id="CAA7602437.1"/>
    </source>
</evidence>
<accession>A0A8S0XZA9</accession>
<dbReference type="Pfam" id="PF00356">
    <property type="entry name" value="LacI"/>
    <property type="match status" value="1"/>
</dbReference>
<evidence type="ECO:0000256" key="2">
    <source>
        <dbReference type="ARBA" id="ARBA00023125"/>
    </source>
</evidence>
<dbReference type="SUPFAM" id="SSF47413">
    <property type="entry name" value="lambda repressor-like DNA-binding domains"/>
    <property type="match status" value="1"/>
</dbReference>
<keyword evidence="3" id="KW-0804">Transcription</keyword>
<name>A0A8S0XZA9_9FIRM</name>
<dbReference type="PANTHER" id="PTHR30146">
    <property type="entry name" value="LACI-RELATED TRANSCRIPTIONAL REPRESSOR"/>
    <property type="match status" value="1"/>
</dbReference>
<dbReference type="RefSeq" id="WP_240985806.1">
    <property type="nucleotide sequence ID" value="NZ_CDGJ01000081.1"/>
</dbReference>
<proteinExistence type="predicted"/>
<dbReference type="InterPro" id="IPR000843">
    <property type="entry name" value="HTH_LacI"/>
</dbReference>
<dbReference type="PANTHER" id="PTHR30146:SF152">
    <property type="entry name" value="TRANSCRIPTIONAL REGULATORY PROTEIN"/>
    <property type="match status" value="1"/>
</dbReference>